<evidence type="ECO:0000256" key="1">
    <source>
        <dbReference type="SAM" id="MobiDB-lite"/>
    </source>
</evidence>
<sequence length="300" mass="30931">MELLHCLSLLDDSGRQTLQHLISRGAEGPQSEADIATAIPNAPLLGHDDVSPSAIDTSPFPPHPSSASRPSPLTMRLGSMPSDTCPQPQSLSDEEEAAGEGEDETADEIEEVGTEGESPSAPAIASPPTASTTLTLQLAAYSRGKTADPMACEDAFSLNPKTRALGVADGVGDIKNNHPFSSRELATSLMGCCNNASYAHNSSSSPLRHQNRAGRMITAAWEAAVKDGPMGATTATVVGLIERGDGSVGAHLATLGDSVAAVIRPHAGQGPTITGERLSAAADPRRPNPSLQRVAVVSVH</sequence>
<evidence type="ECO:0000313" key="3">
    <source>
        <dbReference type="Proteomes" id="UP000041254"/>
    </source>
</evidence>
<feature type="compositionally biased region" description="Polar residues" evidence="1">
    <location>
        <begin position="81"/>
        <end position="91"/>
    </location>
</feature>
<accession>A0A0G4EIN7</accession>
<dbReference type="Proteomes" id="UP000041254">
    <property type="component" value="Unassembled WGS sequence"/>
</dbReference>
<name>A0A0G4EIN7_VITBC</name>
<feature type="region of interest" description="Disordered" evidence="1">
    <location>
        <begin position="267"/>
        <end position="300"/>
    </location>
</feature>
<reference evidence="2 3" key="1">
    <citation type="submission" date="2014-11" db="EMBL/GenBank/DDBJ databases">
        <authorList>
            <person name="Zhu J."/>
            <person name="Qi W."/>
            <person name="Song R."/>
        </authorList>
    </citation>
    <scope>NUCLEOTIDE SEQUENCE [LARGE SCALE GENOMIC DNA]</scope>
</reference>
<feature type="region of interest" description="Disordered" evidence="1">
    <location>
        <begin position="42"/>
        <end position="129"/>
    </location>
</feature>
<keyword evidence="3" id="KW-1185">Reference proteome</keyword>
<proteinExistence type="predicted"/>
<dbReference type="InParanoid" id="A0A0G4EIN7"/>
<dbReference type="EMBL" id="CDMY01000248">
    <property type="protein sequence ID" value="CEL96868.1"/>
    <property type="molecule type" value="Genomic_DNA"/>
</dbReference>
<dbReference type="AlphaFoldDB" id="A0A0G4EIN7"/>
<feature type="compositionally biased region" description="Acidic residues" evidence="1">
    <location>
        <begin position="92"/>
        <end position="114"/>
    </location>
</feature>
<gene>
    <name evidence="2" type="ORF">Vbra_12071</name>
</gene>
<dbReference type="SUPFAM" id="SSF81606">
    <property type="entry name" value="PP2C-like"/>
    <property type="match status" value="1"/>
</dbReference>
<protein>
    <submittedName>
        <fullName evidence="2">Uncharacterized protein</fullName>
    </submittedName>
</protein>
<dbReference type="VEuPathDB" id="CryptoDB:Vbra_12071"/>
<organism evidence="2 3">
    <name type="scientific">Vitrella brassicaformis (strain CCMP3155)</name>
    <dbReference type="NCBI Taxonomy" id="1169540"/>
    <lineage>
        <taxon>Eukaryota</taxon>
        <taxon>Sar</taxon>
        <taxon>Alveolata</taxon>
        <taxon>Colpodellida</taxon>
        <taxon>Vitrellaceae</taxon>
        <taxon>Vitrella</taxon>
    </lineage>
</organism>
<dbReference type="Gene3D" id="3.60.40.10">
    <property type="entry name" value="PPM-type phosphatase domain"/>
    <property type="match status" value="1"/>
</dbReference>
<dbReference type="InterPro" id="IPR036457">
    <property type="entry name" value="PPM-type-like_dom_sf"/>
</dbReference>
<evidence type="ECO:0000313" key="2">
    <source>
        <dbReference type="EMBL" id="CEL96868.1"/>
    </source>
</evidence>
<feature type="compositionally biased region" description="Low complexity" evidence="1">
    <location>
        <begin position="118"/>
        <end position="129"/>
    </location>
</feature>